<dbReference type="Gene3D" id="1.10.400.10">
    <property type="entry name" value="GI Alpha 1, domain 2-like"/>
    <property type="match status" value="1"/>
</dbReference>
<proteinExistence type="inferred from homology"/>
<evidence type="ECO:0000256" key="5">
    <source>
        <dbReference type="ARBA" id="ARBA00023224"/>
    </source>
</evidence>
<dbReference type="GO" id="GO:0007186">
    <property type="term" value="P:G protein-coupled receptor signaling pathway"/>
    <property type="evidence" value="ECO:0007669"/>
    <property type="project" value="InterPro"/>
</dbReference>
<evidence type="ECO:0000256" key="1">
    <source>
        <dbReference type="ARBA" id="ARBA00007976"/>
    </source>
</evidence>
<dbReference type="SUPFAM" id="SSF52540">
    <property type="entry name" value="P-loop containing nucleoside triphosphate hydrolases"/>
    <property type="match status" value="1"/>
</dbReference>
<dbReference type="FunFam" id="3.40.50.300:FF:000051">
    <property type="entry name" value="Guanine nucleotide-binding protein subunit alpha"/>
    <property type="match status" value="1"/>
</dbReference>
<dbReference type="EMBL" id="SNSC02000014">
    <property type="protein sequence ID" value="TID18533.1"/>
    <property type="molecule type" value="Genomic_DNA"/>
</dbReference>
<dbReference type="CDD" id="cd00066">
    <property type="entry name" value="G-alpha"/>
    <property type="match status" value="1"/>
</dbReference>
<dbReference type="GO" id="GO:0005834">
    <property type="term" value="C:heterotrimeric G-protein complex"/>
    <property type="evidence" value="ECO:0007669"/>
    <property type="project" value="TreeGrafter"/>
</dbReference>
<reference evidence="8 9" key="1">
    <citation type="submission" date="2019-04" db="EMBL/GenBank/DDBJ databases">
        <title>High contiguity whole genome sequence and gene annotation resource for two Venturia nashicola isolates.</title>
        <authorList>
            <person name="Prokchorchik M."/>
            <person name="Won K."/>
            <person name="Lee Y."/>
            <person name="Choi E.D."/>
            <person name="Segonzac C."/>
            <person name="Sohn K.H."/>
        </authorList>
    </citation>
    <scope>NUCLEOTIDE SEQUENCE [LARGE SCALE GENOMIC DNA]</scope>
    <source>
        <strain evidence="8 9">PRI2</strain>
    </source>
</reference>
<organism evidence="8 9">
    <name type="scientific">Venturia nashicola</name>
    <dbReference type="NCBI Taxonomy" id="86259"/>
    <lineage>
        <taxon>Eukaryota</taxon>
        <taxon>Fungi</taxon>
        <taxon>Dikarya</taxon>
        <taxon>Ascomycota</taxon>
        <taxon>Pezizomycotina</taxon>
        <taxon>Dothideomycetes</taxon>
        <taxon>Pleosporomycetidae</taxon>
        <taxon>Venturiales</taxon>
        <taxon>Venturiaceae</taxon>
        <taxon>Venturia</taxon>
    </lineage>
</organism>
<keyword evidence="2 7" id="KW-0479">Metal-binding</keyword>
<keyword evidence="9" id="KW-1185">Reference proteome</keyword>
<evidence type="ECO:0000313" key="9">
    <source>
        <dbReference type="Proteomes" id="UP000298493"/>
    </source>
</evidence>
<dbReference type="PROSITE" id="PS51882">
    <property type="entry name" value="G_ALPHA"/>
    <property type="match status" value="1"/>
</dbReference>
<feature type="binding site" evidence="6">
    <location>
        <begin position="47"/>
        <end position="52"/>
    </location>
    <ligand>
        <name>GTP</name>
        <dbReference type="ChEBI" id="CHEBI:37565"/>
    </ligand>
</feature>
<dbReference type="InterPro" id="IPR027417">
    <property type="entry name" value="P-loop_NTPase"/>
</dbReference>
<dbReference type="GO" id="GO:0000750">
    <property type="term" value="P:pheromone-dependent signal transduction involved in conjugation with cellular fusion"/>
    <property type="evidence" value="ECO:0007669"/>
    <property type="project" value="TreeGrafter"/>
</dbReference>
<dbReference type="AlphaFoldDB" id="A0A4Z1NYB7"/>
<dbReference type="Gene3D" id="3.40.50.300">
    <property type="entry name" value="P-loop containing nucleotide triphosphate hydrolases"/>
    <property type="match status" value="1"/>
</dbReference>
<evidence type="ECO:0000256" key="3">
    <source>
        <dbReference type="ARBA" id="ARBA00022741"/>
    </source>
</evidence>
<evidence type="ECO:0000256" key="6">
    <source>
        <dbReference type="PIRSR" id="PIRSR601019-1"/>
    </source>
</evidence>
<sequence>MAPALMCFGRKSQDPQKLKNEEIERNIRADKKRQEREIKLLLLGAGESGKSTVLKQMRIINTEGFNKQERKAWRVTIFDNLVNSFQCILGEMEHLDVTFEDENNEEHGEWLNSDPSIEPEQRFPPHSLDVFQSLWDDKGVQLAMLKGHEYALHDNLRYYMESSGGLDRLYVNGYLPTDQDILRARLRTTGISETLFNINQYTYRMFDVGGQRSERKKWIHVFDNVQVVLFLVAISGYDHALVEDRNGNQMHEALMLFESIANSKYFERSALILFLNKIDLFTEKVRSDISPIDKWFPDYRGPQKGQDPVDTAKTFFAEKFKCLIRTPEKQVYVHYTNATDTNLLGKTMSSVQDMIVQRNLQNLIL</sequence>
<feature type="binding site" evidence="7">
    <location>
        <position position="188"/>
    </location>
    <ligand>
        <name>Mg(2+)</name>
        <dbReference type="ChEBI" id="CHEBI:18420"/>
    </ligand>
</feature>
<dbReference type="GO" id="GO:0003924">
    <property type="term" value="F:GTPase activity"/>
    <property type="evidence" value="ECO:0007669"/>
    <property type="project" value="InterPro"/>
</dbReference>
<keyword evidence="5" id="KW-0807">Transducer</keyword>
<dbReference type="GO" id="GO:0005737">
    <property type="term" value="C:cytoplasm"/>
    <property type="evidence" value="ECO:0007669"/>
    <property type="project" value="TreeGrafter"/>
</dbReference>
<accession>A0A4Z1NYB7</accession>
<dbReference type="GO" id="GO:0031683">
    <property type="term" value="F:G-protein beta/gamma-subunit complex binding"/>
    <property type="evidence" value="ECO:0007669"/>
    <property type="project" value="InterPro"/>
</dbReference>
<comment type="similarity">
    <text evidence="1">Belongs to the G-alpha family. G(q) subfamily.</text>
</comment>
<dbReference type="InterPro" id="IPR001019">
    <property type="entry name" value="Gprotein_alpha_su"/>
</dbReference>
<comment type="caution">
    <text evidence="8">The sequence shown here is derived from an EMBL/GenBank/DDBJ whole genome shotgun (WGS) entry which is preliminary data.</text>
</comment>
<evidence type="ECO:0000256" key="2">
    <source>
        <dbReference type="ARBA" id="ARBA00022723"/>
    </source>
</evidence>
<dbReference type="SUPFAM" id="SSF47895">
    <property type="entry name" value="Transducin (alpha subunit), insertion domain"/>
    <property type="match status" value="1"/>
</dbReference>
<keyword evidence="7" id="KW-0460">Magnesium</keyword>
<feature type="binding site" evidence="6">
    <location>
        <position position="338"/>
    </location>
    <ligand>
        <name>GTP</name>
        <dbReference type="ChEBI" id="CHEBI:37565"/>
    </ligand>
</feature>
<dbReference type="PANTHER" id="PTHR10218:SF242">
    <property type="entry name" value="GUANINE NUCLEOTIDE-BINDING PROTEIN ALPHA-1 SUBUNIT"/>
    <property type="match status" value="1"/>
</dbReference>
<feature type="binding site" evidence="6">
    <location>
        <begin position="207"/>
        <end position="211"/>
    </location>
    <ligand>
        <name>GTP</name>
        <dbReference type="ChEBI" id="CHEBI:37565"/>
    </ligand>
</feature>
<feature type="binding site" evidence="6">
    <location>
        <begin position="182"/>
        <end position="188"/>
    </location>
    <ligand>
        <name>GTP</name>
        <dbReference type="ChEBI" id="CHEBI:37565"/>
    </ligand>
</feature>
<gene>
    <name evidence="8" type="ORF">E6O75_ATG06609</name>
</gene>
<dbReference type="GO" id="GO:0005525">
    <property type="term" value="F:GTP binding"/>
    <property type="evidence" value="ECO:0007669"/>
    <property type="project" value="UniProtKB-KW"/>
</dbReference>
<keyword evidence="3 6" id="KW-0547">Nucleotide-binding</keyword>
<dbReference type="PANTHER" id="PTHR10218">
    <property type="entry name" value="GTP-BINDING PROTEIN ALPHA SUBUNIT"/>
    <property type="match status" value="1"/>
</dbReference>
<evidence type="ECO:0000313" key="8">
    <source>
        <dbReference type="EMBL" id="TID18533.1"/>
    </source>
</evidence>
<keyword evidence="4 6" id="KW-0342">GTP-binding</keyword>
<dbReference type="GO" id="GO:0046872">
    <property type="term" value="F:metal ion binding"/>
    <property type="evidence" value="ECO:0007669"/>
    <property type="project" value="UniProtKB-KW"/>
</dbReference>
<feature type="binding site" evidence="7">
    <location>
        <position position="51"/>
    </location>
    <ligand>
        <name>Mg(2+)</name>
        <dbReference type="ChEBI" id="CHEBI:18420"/>
    </ligand>
</feature>
<dbReference type="FunFam" id="3.40.50.300:FF:000692">
    <property type="entry name" value="Guanine nucleotide-binding protein subunit alpha"/>
    <property type="match status" value="1"/>
</dbReference>
<dbReference type="GO" id="GO:0001664">
    <property type="term" value="F:G protein-coupled receptor binding"/>
    <property type="evidence" value="ECO:0007669"/>
    <property type="project" value="TreeGrafter"/>
</dbReference>
<protein>
    <submittedName>
        <fullName evidence="8">Guanine nucleotide binding protein</fullName>
    </submittedName>
</protein>
<dbReference type="PRINTS" id="PR00318">
    <property type="entry name" value="GPROTEINA"/>
</dbReference>
<feature type="binding site" evidence="6">
    <location>
        <begin position="276"/>
        <end position="279"/>
    </location>
    <ligand>
        <name>GTP</name>
        <dbReference type="ChEBI" id="CHEBI:37565"/>
    </ligand>
</feature>
<dbReference type="InterPro" id="IPR011025">
    <property type="entry name" value="GproteinA_insert"/>
</dbReference>
<dbReference type="SMART" id="SM00275">
    <property type="entry name" value="G_alpha"/>
    <property type="match status" value="1"/>
</dbReference>
<evidence type="ECO:0000256" key="4">
    <source>
        <dbReference type="ARBA" id="ARBA00023134"/>
    </source>
</evidence>
<dbReference type="Proteomes" id="UP000298493">
    <property type="component" value="Unassembled WGS sequence"/>
</dbReference>
<evidence type="ECO:0000256" key="7">
    <source>
        <dbReference type="PIRSR" id="PIRSR601019-2"/>
    </source>
</evidence>
<name>A0A4Z1NYB7_9PEZI</name>
<dbReference type="OrthoDB" id="5817230at2759"/>
<dbReference type="Pfam" id="PF00503">
    <property type="entry name" value="G-alpha"/>
    <property type="match status" value="1"/>
</dbReference>
<dbReference type="STRING" id="86259.A0A4Z1NYB7"/>